<dbReference type="EMBL" id="LT934121">
    <property type="protein sequence ID" value="VAI48209.1"/>
    <property type="molecule type" value="Genomic_DNA"/>
</dbReference>
<evidence type="ECO:0000313" key="1">
    <source>
        <dbReference type="EMBL" id="VAI48209.1"/>
    </source>
</evidence>
<accession>A0A9R1B1Q5</accession>
<evidence type="ECO:0000313" key="2">
    <source>
        <dbReference type="Proteomes" id="UP000324705"/>
    </source>
</evidence>
<gene>
    <name evidence="1" type="ORF">TRITD_6Av1G168970</name>
</gene>
<keyword evidence="2" id="KW-1185">Reference proteome</keyword>
<protein>
    <submittedName>
        <fullName evidence="1">Uncharacterized protein</fullName>
    </submittedName>
</protein>
<reference evidence="1 2" key="1">
    <citation type="submission" date="2017-09" db="EMBL/GenBank/DDBJ databases">
        <authorList>
            <consortium name="International Durum Wheat Genome Sequencing Consortium (IDWGSC)"/>
            <person name="Milanesi L."/>
        </authorList>
    </citation>
    <scope>NUCLEOTIDE SEQUENCE [LARGE SCALE GENOMIC DNA]</scope>
    <source>
        <strain evidence="2">cv. Svevo</strain>
    </source>
</reference>
<organism evidence="1 2">
    <name type="scientific">Triticum turgidum subsp. durum</name>
    <name type="common">Durum wheat</name>
    <name type="synonym">Triticum durum</name>
    <dbReference type="NCBI Taxonomy" id="4567"/>
    <lineage>
        <taxon>Eukaryota</taxon>
        <taxon>Viridiplantae</taxon>
        <taxon>Streptophyta</taxon>
        <taxon>Embryophyta</taxon>
        <taxon>Tracheophyta</taxon>
        <taxon>Spermatophyta</taxon>
        <taxon>Magnoliopsida</taxon>
        <taxon>Liliopsida</taxon>
        <taxon>Poales</taxon>
        <taxon>Poaceae</taxon>
        <taxon>BOP clade</taxon>
        <taxon>Pooideae</taxon>
        <taxon>Triticodae</taxon>
        <taxon>Triticeae</taxon>
        <taxon>Triticinae</taxon>
        <taxon>Triticum</taxon>
    </lineage>
</organism>
<dbReference type="Proteomes" id="UP000324705">
    <property type="component" value="Chromosome 6A"/>
</dbReference>
<proteinExistence type="predicted"/>
<dbReference type="Gramene" id="TRITD6Av1G168970.4">
    <property type="protein sequence ID" value="TRITD6Av1G168970.4"/>
    <property type="gene ID" value="TRITD6Av1G168970"/>
</dbReference>
<dbReference type="AlphaFoldDB" id="A0A9R1B1Q5"/>
<sequence length="111" mass="12684">MAILCREIVTSFVVDFRAFLKMLVGKIWRKEEKSILRWSRCVSDAMVLFSWKHQSLAMLLYPCQYIDKPAGGLNEAGKGTENVDIKWVTDGNVVSLSIMLAINIFCLLRQN</sequence>
<name>A0A9R1B1Q5_TRITD</name>